<sequence>MAILKVDNVSKSFKSKKSQNAEVLKNISFEIEKGEFVTLLGPSGCGKTTLLTMIGGFQQATSGNIYLENKIIREPSSERGYVFQNYALFPWMTVAKNILYSLKFKKMTKEEKKNRLKELLNMSHLNGHEDKYPISLSGGMQQRVAVVRALASNPKILLLDEPLGAIDLQLREHMQNELLSLVKSGDNTVLMVTHDVSEAVYLSDRVIVMSSNKGSIIEDIKINMNHPRDRESKEYLEYIIELTNNLKKAFSKKVMD</sequence>
<evidence type="ECO:0000256" key="3">
    <source>
        <dbReference type="ARBA" id="ARBA00022840"/>
    </source>
</evidence>
<keyword evidence="2" id="KW-0547">Nucleotide-binding</keyword>
<dbReference type="InterPro" id="IPR003439">
    <property type="entry name" value="ABC_transporter-like_ATP-bd"/>
</dbReference>
<dbReference type="Pfam" id="PF00005">
    <property type="entry name" value="ABC_tran"/>
    <property type="match status" value="1"/>
</dbReference>
<feature type="domain" description="ABC transporter" evidence="4">
    <location>
        <begin position="4"/>
        <end position="236"/>
    </location>
</feature>
<dbReference type="InterPro" id="IPR003593">
    <property type="entry name" value="AAA+_ATPase"/>
</dbReference>
<keyword evidence="1" id="KW-0813">Transport</keyword>
<dbReference type="GO" id="GO:0005524">
    <property type="term" value="F:ATP binding"/>
    <property type="evidence" value="ECO:0007669"/>
    <property type="project" value="UniProtKB-KW"/>
</dbReference>
<dbReference type="PANTHER" id="PTHR42781:SF8">
    <property type="entry name" value="BICARBONATE TRANSPORT ATP-BINDING PROTEIN CMPC"/>
    <property type="match status" value="1"/>
</dbReference>
<organism evidence="5 6">
    <name type="scientific">Brachyspira aalborgi</name>
    <dbReference type="NCBI Taxonomy" id="29522"/>
    <lineage>
        <taxon>Bacteria</taxon>
        <taxon>Pseudomonadati</taxon>
        <taxon>Spirochaetota</taxon>
        <taxon>Spirochaetia</taxon>
        <taxon>Brachyspirales</taxon>
        <taxon>Brachyspiraceae</taxon>
        <taxon>Brachyspira</taxon>
    </lineage>
</organism>
<keyword evidence="3 5" id="KW-0067">ATP-binding</keyword>
<dbReference type="InterPro" id="IPR017871">
    <property type="entry name" value="ABC_transporter-like_CS"/>
</dbReference>
<evidence type="ECO:0000256" key="2">
    <source>
        <dbReference type="ARBA" id="ARBA00022741"/>
    </source>
</evidence>
<dbReference type="NCBIfam" id="NF040729">
    <property type="entry name" value="ABC_ATP_SaoA"/>
    <property type="match status" value="1"/>
</dbReference>
<comment type="caution">
    <text evidence="5">The sequence shown here is derived from an EMBL/GenBank/DDBJ whole genome shotgun (WGS) entry which is preliminary data.</text>
</comment>
<dbReference type="InterPro" id="IPR050093">
    <property type="entry name" value="ABC_SmlMolc_Importer"/>
</dbReference>
<gene>
    <name evidence="5" type="ORF">EPJ79_05290</name>
</gene>
<evidence type="ECO:0000313" key="6">
    <source>
        <dbReference type="Proteomes" id="UP000324638"/>
    </source>
</evidence>
<dbReference type="PROSITE" id="PS00211">
    <property type="entry name" value="ABC_TRANSPORTER_1"/>
    <property type="match status" value="1"/>
</dbReference>
<protein>
    <submittedName>
        <fullName evidence="5">ABC transporter ATP-binding protein</fullName>
    </submittedName>
</protein>
<proteinExistence type="predicted"/>
<evidence type="ECO:0000313" key="5">
    <source>
        <dbReference type="EMBL" id="TXJ20556.1"/>
    </source>
</evidence>
<dbReference type="Proteomes" id="UP000324638">
    <property type="component" value="Unassembled WGS sequence"/>
</dbReference>
<dbReference type="InterPro" id="IPR027417">
    <property type="entry name" value="P-loop_NTPase"/>
</dbReference>
<evidence type="ECO:0000259" key="4">
    <source>
        <dbReference type="PROSITE" id="PS50893"/>
    </source>
</evidence>
<dbReference type="PROSITE" id="PS50893">
    <property type="entry name" value="ABC_TRANSPORTER_2"/>
    <property type="match status" value="1"/>
</dbReference>
<name>A0A5C8D5R7_9SPIR</name>
<dbReference type="AlphaFoldDB" id="A0A5C8D5R7"/>
<accession>A0A5C8D5R7</accession>
<dbReference type="EMBL" id="SAXU01000001">
    <property type="protein sequence ID" value="TXJ20556.1"/>
    <property type="molecule type" value="Genomic_DNA"/>
</dbReference>
<dbReference type="CDD" id="cd03293">
    <property type="entry name" value="ABC_NrtD_SsuB_transporters"/>
    <property type="match status" value="1"/>
</dbReference>
<dbReference type="SMART" id="SM00382">
    <property type="entry name" value="AAA"/>
    <property type="match status" value="1"/>
</dbReference>
<dbReference type="GO" id="GO:0015697">
    <property type="term" value="P:quaternary ammonium group transport"/>
    <property type="evidence" value="ECO:0007669"/>
    <property type="project" value="UniProtKB-ARBA"/>
</dbReference>
<dbReference type="Gene3D" id="3.40.50.300">
    <property type="entry name" value="P-loop containing nucleotide triphosphate hydrolases"/>
    <property type="match status" value="1"/>
</dbReference>
<reference evidence="5 6" key="1">
    <citation type="journal article" date="1992" name="Lakartidningen">
        <title>[Penicillin V and not amoxicillin is the first choice preparation in acute otitis].</title>
        <authorList>
            <person name="Kamme C."/>
            <person name="Lundgren K."/>
            <person name="Prellner K."/>
        </authorList>
    </citation>
    <scope>NUCLEOTIDE SEQUENCE [LARGE SCALE GENOMIC DNA]</scope>
    <source>
        <strain evidence="5 6">513A</strain>
    </source>
</reference>
<dbReference type="SUPFAM" id="SSF52540">
    <property type="entry name" value="P-loop containing nucleoside triphosphate hydrolases"/>
    <property type="match status" value="1"/>
</dbReference>
<dbReference type="FunFam" id="3.40.50.300:FF:000425">
    <property type="entry name" value="Probable ABC transporter, ATP-binding subunit"/>
    <property type="match status" value="1"/>
</dbReference>
<dbReference type="PANTHER" id="PTHR42781">
    <property type="entry name" value="SPERMIDINE/PUTRESCINE IMPORT ATP-BINDING PROTEIN POTA"/>
    <property type="match status" value="1"/>
</dbReference>
<dbReference type="GO" id="GO:0016887">
    <property type="term" value="F:ATP hydrolysis activity"/>
    <property type="evidence" value="ECO:0007669"/>
    <property type="project" value="InterPro"/>
</dbReference>
<dbReference type="RefSeq" id="WP_147738701.1">
    <property type="nucleotide sequence ID" value="NZ_SAXU01000001.1"/>
</dbReference>
<evidence type="ECO:0000256" key="1">
    <source>
        <dbReference type="ARBA" id="ARBA00022448"/>
    </source>
</evidence>